<reference evidence="2 3" key="1">
    <citation type="journal article" date="2014" name="Int. J. Syst. Evol. Microbiol.">
        <title>Fulvimonas yonginensis sp. nov., isolated from greenhouse soil, and emended description of the genus Fulvimonas.</title>
        <authorList>
            <person name="Ahn J.H."/>
            <person name="Kim S.J."/>
            <person name="Weon H.Y."/>
            <person name="Hong S.B."/>
            <person name="Seok S.J."/>
            <person name="Kwon S.W."/>
        </authorList>
    </citation>
    <scope>NUCLEOTIDE SEQUENCE [LARGE SCALE GENOMIC DNA]</scope>
    <source>
        <strain evidence="2 3">KACC 16952</strain>
    </source>
</reference>
<organism evidence="2 3">
    <name type="scientific">Fulvimonas yonginensis</name>
    <dbReference type="NCBI Taxonomy" id="1495200"/>
    <lineage>
        <taxon>Bacteria</taxon>
        <taxon>Pseudomonadati</taxon>
        <taxon>Pseudomonadota</taxon>
        <taxon>Gammaproteobacteria</taxon>
        <taxon>Lysobacterales</taxon>
        <taxon>Rhodanobacteraceae</taxon>
        <taxon>Fulvimonas</taxon>
    </lineage>
</organism>
<sequence length="195" mass="20179">MIDTNADANMAERVRLHAAHDVAEHLMSALATAGRAMAALLDGTGADGWQGPEPGASPSTAEDAAGLAGDTLARSARRLLELHRLEDGPGIADFARACLAYSAALHVAAAGRWPEDLDAIHAAMRRALQAVEADTRLTAKGALRAHALDAERLRAIGPAGVTLAARIDHECRHALTELHRIASAPAAITAGAGLF</sequence>
<accession>A0ABU8J9E9</accession>
<dbReference type="RefSeq" id="WP_336806527.1">
    <property type="nucleotide sequence ID" value="NZ_JBBBNY010000002.1"/>
</dbReference>
<feature type="region of interest" description="Disordered" evidence="1">
    <location>
        <begin position="44"/>
        <end position="66"/>
    </location>
</feature>
<evidence type="ECO:0000256" key="1">
    <source>
        <dbReference type="SAM" id="MobiDB-lite"/>
    </source>
</evidence>
<protein>
    <submittedName>
        <fullName evidence="2">Uncharacterized protein</fullName>
    </submittedName>
</protein>
<gene>
    <name evidence="2" type="ORF">WAT24_03915</name>
</gene>
<proteinExistence type="predicted"/>
<name>A0ABU8J9E9_9GAMM</name>
<keyword evidence="3" id="KW-1185">Reference proteome</keyword>
<evidence type="ECO:0000313" key="3">
    <source>
        <dbReference type="Proteomes" id="UP001381174"/>
    </source>
</evidence>
<dbReference type="Proteomes" id="UP001381174">
    <property type="component" value="Unassembled WGS sequence"/>
</dbReference>
<dbReference type="EMBL" id="JBBBNY010000002">
    <property type="protein sequence ID" value="MEI7035903.1"/>
    <property type="molecule type" value="Genomic_DNA"/>
</dbReference>
<evidence type="ECO:0000313" key="2">
    <source>
        <dbReference type="EMBL" id="MEI7035903.1"/>
    </source>
</evidence>
<comment type="caution">
    <text evidence="2">The sequence shown here is derived from an EMBL/GenBank/DDBJ whole genome shotgun (WGS) entry which is preliminary data.</text>
</comment>